<feature type="region of interest" description="Disordered" evidence="2">
    <location>
        <begin position="614"/>
        <end position="635"/>
    </location>
</feature>
<dbReference type="GO" id="GO:0036064">
    <property type="term" value="C:ciliary basal body"/>
    <property type="evidence" value="ECO:0007669"/>
    <property type="project" value="TreeGrafter"/>
</dbReference>
<sequence length="908" mass="99719">MHGKHPAQSATVPTFRTIYKEQCDNLYVCSRRALLSKIPDDASLDLYVDIIRADEWKPVLQALRLDRSLEAISFRSSFLSNYPELIADVGRLQLVQKMQQIIRVPPLFTPESLKAFCSALSEHLKNNARLRSLELIGFPFSLAHLQDLSLGIRASTFLASLSFDGSSLGRQSLEALCHALREKESVRQLSLCDCHLGSNEVELLAWLLQQQSLGRQGALWQGVLRQRTLALDSLRGLRRLSLCRNPLGDQGVCTLVEALADNFCLQALDLQCCNVGSSGARALLDLLDNNVVLEVIDIRQNPNVEGELAKNLAEKVASNRHGRHCEYDLLPLGKSQPVPEPPATHHQRSQSVGRPVEVKTTLGKWKRRSSSLGRVANSKTCKAGARSPSPDRSNKPCRPSREQLGRQALKRVEEDLRRCKENLRKEQEVRQAAERKLLELFEENRQLRSQQCKNCKQPGYSLVPDSLLKAIEKTFLKFHQFLAAEPTTRRNYTEVVQKAPEQSKEAVSRSSALGQLHQAPPKDTNIHAGSTDVPDSTKERVMDPGARTHMPSTYDSASMQATATSKPPVPLDTKLLQNFVQSKAKKIISEIKSRGTSMADPSLIGASFVAHNHSNGSYKKNSTPITSMKDPGASQVPRLSRELSDSLADLSPLESSKRLSEILGIDQVPSKLVQSKLGSAEFFPLESETGSTKYKSDFTSSTSMASAFSEAEKRGSVTKNYVPSSLASKPGKSQSQKRDSKSSTQTSKSSHNTTLVSSIQEELVSNSSVPSSYKRQPGASGAAQHATNNGMKKPFEAQQDHQLSLSDTISLSLSQMPSKSFDMDTADITVSSIHSLGKHRDNSKGSARDFSQRHSTPTLSHCAQQGMFDVVSTPSNVSLSLNQSEVSTPSTPDTMTPPQLAGSDFDGF</sequence>
<reference evidence="3 4" key="1">
    <citation type="journal article" date="2023" name="Arcadia Sci">
        <title>De novo assembly of a long-read Amblyomma americanum tick genome.</title>
        <authorList>
            <person name="Chou S."/>
            <person name="Poskanzer K.E."/>
            <person name="Rollins M."/>
            <person name="Thuy-Boun P.S."/>
        </authorList>
    </citation>
    <scope>NUCLEOTIDE SEQUENCE [LARGE SCALE GENOMIC DNA]</scope>
    <source>
        <strain evidence="3">F_SG_1</strain>
        <tissue evidence="3">Salivary glands</tissue>
    </source>
</reference>
<dbReference type="AlphaFoldDB" id="A0AAQ4FH59"/>
<dbReference type="Proteomes" id="UP001321473">
    <property type="component" value="Unassembled WGS sequence"/>
</dbReference>
<evidence type="ECO:0008006" key="5">
    <source>
        <dbReference type="Google" id="ProtNLM"/>
    </source>
</evidence>
<dbReference type="InterPro" id="IPR001611">
    <property type="entry name" value="Leu-rich_rpt"/>
</dbReference>
<dbReference type="PANTHER" id="PTHR24110">
    <property type="entry name" value="CENTROSOMAL PROTEIN OF 78 KDA"/>
    <property type="match status" value="1"/>
</dbReference>
<dbReference type="GO" id="GO:0005813">
    <property type="term" value="C:centrosome"/>
    <property type="evidence" value="ECO:0007669"/>
    <property type="project" value="TreeGrafter"/>
</dbReference>
<evidence type="ECO:0000313" key="4">
    <source>
        <dbReference type="Proteomes" id="UP001321473"/>
    </source>
</evidence>
<feature type="compositionally biased region" description="Polar residues" evidence="2">
    <location>
        <begin position="755"/>
        <end position="774"/>
    </location>
</feature>
<dbReference type="SMART" id="SM00368">
    <property type="entry name" value="LRR_RI"/>
    <property type="match status" value="3"/>
</dbReference>
<dbReference type="PRINTS" id="PR02062">
    <property type="entry name" value="CENTROSOME78"/>
</dbReference>
<dbReference type="Pfam" id="PF13516">
    <property type="entry name" value="LRR_6"/>
    <property type="match status" value="1"/>
</dbReference>
<dbReference type="EMBL" id="JARKHS020002714">
    <property type="protein sequence ID" value="KAK8786490.1"/>
    <property type="molecule type" value="Genomic_DNA"/>
</dbReference>
<dbReference type="PANTHER" id="PTHR24110:SF3">
    <property type="entry name" value="CENTROSOMAL PROTEIN OF 78 KDA"/>
    <property type="match status" value="1"/>
</dbReference>
<feature type="region of interest" description="Disordered" evidence="2">
    <location>
        <begin position="710"/>
        <end position="788"/>
    </location>
</feature>
<keyword evidence="4" id="KW-1185">Reference proteome</keyword>
<evidence type="ECO:0000313" key="3">
    <source>
        <dbReference type="EMBL" id="KAK8786490.1"/>
    </source>
</evidence>
<name>A0AAQ4FH59_AMBAM</name>
<dbReference type="Gene3D" id="3.80.10.10">
    <property type="entry name" value="Ribonuclease Inhibitor"/>
    <property type="match status" value="2"/>
</dbReference>
<dbReference type="InterPro" id="IPR026212">
    <property type="entry name" value="Cep78"/>
</dbReference>
<feature type="region of interest" description="Disordered" evidence="2">
    <location>
        <begin position="497"/>
        <end position="555"/>
    </location>
</feature>
<keyword evidence="1" id="KW-0175">Coiled coil</keyword>
<feature type="compositionally biased region" description="Low complexity" evidence="2">
    <location>
        <begin position="887"/>
        <end position="898"/>
    </location>
</feature>
<comment type="caution">
    <text evidence="3">The sequence shown here is derived from an EMBL/GenBank/DDBJ whole genome shotgun (WGS) entry which is preliminary data.</text>
</comment>
<feature type="compositionally biased region" description="Polar residues" evidence="2">
    <location>
        <begin position="717"/>
        <end position="727"/>
    </location>
</feature>
<dbReference type="InterPro" id="IPR032675">
    <property type="entry name" value="LRR_dom_sf"/>
</dbReference>
<feature type="coiled-coil region" evidence="1">
    <location>
        <begin position="406"/>
        <end position="450"/>
    </location>
</feature>
<organism evidence="3 4">
    <name type="scientific">Amblyomma americanum</name>
    <name type="common">Lone star tick</name>
    <dbReference type="NCBI Taxonomy" id="6943"/>
    <lineage>
        <taxon>Eukaryota</taxon>
        <taxon>Metazoa</taxon>
        <taxon>Ecdysozoa</taxon>
        <taxon>Arthropoda</taxon>
        <taxon>Chelicerata</taxon>
        <taxon>Arachnida</taxon>
        <taxon>Acari</taxon>
        <taxon>Parasitiformes</taxon>
        <taxon>Ixodida</taxon>
        <taxon>Ixodoidea</taxon>
        <taxon>Ixodidae</taxon>
        <taxon>Amblyomminae</taxon>
        <taxon>Amblyomma</taxon>
    </lineage>
</organism>
<accession>A0AAQ4FH59</accession>
<gene>
    <name evidence="3" type="ORF">V5799_023733</name>
</gene>
<feature type="region of interest" description="Disordered" evidence="2">
    <location>
        <begin position="879"/>
        <end position="908"/>
    </location>
</feature>
<dbReference type="GO" id="GO:0044782">
    <property type="term" value="P:cilium organization"/>
    <property type="evidence" value="ECO:0007669"/>
    <property type="project" value="TreeGrafter"/>
</dbReference>
<feature type="compositionally biased region" description="Low complexity" evidence="2">
    <location>
        <begin position="742"/>
        <end position="754"/>
    </location>
</feature>
<protein>
    <recommendedName>
        <fullName evidence="5">Centrosomal protein of 78 kDa</fullName>
    </recommendedName>
</protein>
<evidence type="ECO:0000256" key="1">
    <source>
        <dbReference type="SAM" id="Coils"/>
    </source>
</evidence>
<proteinExistence type="predicted"/>
<feature type="region of interest" description="Disordered" evidence="2">
    <location>
        <begin position="331"/>
        <end position="405"/>
    </location>
</feature>
<evidence type="ECO:0000256" key="2">
    <source>
        <dbReference type="SAM" id="MobiDB-lite"/>
    </source>
</evidence>
<feature type="compositionally biased region" description="Polar residues" evidence="2">
    <location>
        <begin position="614"/>
        <end position="626"/>
    </location>
</feature>
<dbReference type="SUPFAM" id="SSF52047">
    <property type="entry name" value="RNI-like"/>
    <property type="match status" value="1"/>
</dbReference>